<organism evidence="1 2">
    <name type="scientific">Candidatus Doriopsillibacter californiensis</name>
    <dbReference type="NCBI Taxonomy" id="2970740"/>
    <lineage>
        <taxon>Bacteria</taxon>
        <taxon>Pseudomonadati</taxon>
        <taxon>Pseudomonadota</taxon>
        <taxon>Gammaproteobacteria</taxon>
        <taxon>Candidatus Tethybacterales</taxon>
        <taxon>Candidatus Persebacteraceae</taxon>
        <taxon>Candidatus Doriopsillibacter</taxon>
    </lineage>
</organism>
<dbReference type="EMBL" id="JANQAO010000003">
    <property type="protein sequence ID" value="MDM5147857.1"/>
    <property type="molecule type" value="Genomic_DNA"/>
</dbReference>
<reference evidence="1" key="1">
    <citation type="submission" date="2022-08" db="EMBL/GenBank/DDBJ databases">
        <authorList>
            <person name="Dzunkova M."/>
            <person name="La Clair J."/>
            <person name="Tyml T."/>
            <person name="Doud D."/>
            <person name="Schulz F."/>
            <person name="Piquer S."/>
            <person name="Porcel Sanchis D."/>
            <person name="Osborn A."/>
            <person name="Robinson D."/>
            <person name="Louie K.B."/>
            <person name="Bowen B.P."/>
            <person name="Bowers R."/>
            <person name="Lee J."/>
            <person name="Arnau Llombart V."/>
            <person name="Diaz Villanueva W."/>
            <person name="Gosliner T."/>
            <person name="Northen T."/>
            <person name="Cheng J.-F."/>
            <person name="Burkart M.D."/>
            <person name="Woyke T."/>
        </authorList>
    </citation>
    <scope>NUCLEOTIDE SEQUENCE</scope>
    <source>
        <strain evidence="1">Df01</strain>
    </source>
</reference>
<dbReference type="PANTHER" id="PTHR31367">
    <property type="entry name" value="CYTOSOLIC 5'-NUCLEOTIDASE 1 FAMILY MEMBER"/>
    <property type="match status" value="1"/>
</dbReference>
<sequence length="52" mass="5931">MTMPLLTVAVSSRALFDFEEENEIFKLHGEEAYVQTQLDRLERVAKPGVAFC</sequence>
<gene>
    <name evidence="1" type="ORF">NQX30_05680</name>
</gene>
<name>A0ABT7QMD0_9GAMM</name>
<keyword evidence="2" id="KW-1185">Reference proteome</keyword>
<proteinExistence type="predicted"/>
<dbReference type="PANTHER" id="PTHR31367:SF5">
    <property type="entry name" value="CYTOSOLIC 5'-NUCLEOTIDASE 1A"/>
    <property type="match status" value="1"/>
</dbReference>
<accession>A0ABT7QMD0</accession>
<evidence type="ECO:0000313" key="2">
    <source>
        <dbReference type="Proteomes" id="UP001168167"/>
    </source>
</evidence>
<evidence type="ECO:0000313" key="1">
    <source>
        <dbReference type="EMBL" id="MDM5147857.1"/>
    </source>
</evidence>
<dbReference type="Pfam" id="PF06189">
    <property type="entry name" value="5-nucleotidase"/>
    <property type="match status" value="1"/>
</dbReference>
<dbReference type="InterPro" id="IPR010394">
    <property type="entry name" value="5-nucleotidase"/>
</dbReference>
<dbReference type="Proteomes" id="UP001168167">
    <property type="component" value="Unassembled WGS sequence"/>
</dbReference>
<reference evidence="1" key="2">
    <citation type="journal article" date="2023" name="Microbiome">
        <title>Synthase-selected sorting approach identifies a beta-lactone synthase in a nudibranch symbiotic bacterium.</title>
        <authorList>
            <person name="Dzunkova M."/>
            <person name="La Clair J.J."/>
            <person name="Tyml T."/>
            <person name="Doud D."/>
            <person name="Schulz F."/>
            <person name="Piquer-Esteban S."/>
            <person name="Porcel Sanchis D."/>
            <person name="Osborn A."/>
            <person name="Robinson D."/>
            <person name="Louie K.B."/>
            <person name="Bowen B.P."/>
            <person name="Bowers R.M."/>
            <person name="Lee J."/>
            <person name="Arnau V."/>
            <person name="Diaz-Villanueva W."/>
            <person name="Stepanauskas R."/>
            <person name="Gosliner T."/>
            <person name="Date S.V."/>
            <person name="Northen T.R."/>
            <person name="Cheng J.F."/>
            <person name="Burkart M.D."/>
            <person name="Woyke T."/>
        </authorList>
    </citation>
    <scope>NUCLEOTIDE SEQUENCE</scope>
    <source>
        <strain evidence="1">Df01</strain>
    </source>
</reference>
<evidence type="ECO:0008006" key="3">
    <source>
        <dbReference type="Google" id="ProtNLM"/>
    </source>
</evidence>
<protein>
    <recommendedName>
        <fullName evidence="3">5'-nucleotidase</fullName>
    </recommendedName>
</protein>
<comment type="caution">
    <text evidence="1">The sequence shown here is derived from an EMBL/GenBank/DDBJ whole genome shotgun (WGS) entry which is preliminary data.</text>
</comment>